<feature type="compositionally biased region" description="Basic and acidic residues" evidence="1">
    <location>
        <begin position="89"/>
        <end position="100"/>
    </location>
</feature>
<feature type="compositionally biased region" description="Polar residues" evidence="1">
    <location>
        <begin position="105"/>
        <end position="114"/>
    </location>
</feature>
<organism evidence="2 3">
    <name type="scientific">Aeoliella mucimassa</name>
    <dbReference type="NCBI Taxonomy" id="2527972"/>
    <lineage>
        <taxon>Bacteria</taxon>
        <taxon>Pseudomonadati</taxon>
        <taxon>Planctomycetota</taxon>
        <taxon>Planctomycetia</taxon>
        <taxon>Pirellulales</taxon>
        <taxon>Lacipirellulaceae</taxon>
        <taxon>Aeoliella</taxon>
    </lineage>
</organism>
<name>A0A518AJN1_9BACT</name>
<accession>A0A518AJN1</accession>
<dbReference type="EMBL" id="CP036278">
    <property type="protein sequence ID" value="QDU54943.1"/>
    <property type="molecule type" value="Genomic_DNA"/>
</dbReference>
<dbReference type="KEGG" id="amuc:Pan181_11280"/>
<gene>
    <name evidence="2" type="ORF">Pan181_11280</name>
</gene>
<dbReference type="AlphaFoldDB" id="A0A518AJN1"/>
<proteinExistence type="predicted"/>
<evidence type="ECO:0000313" key="2">
    <source>
        <dbReference type="EMBL" id="QDU54943.1"/>
    </source>
</evidence>
<reference evidence="2 3" key="1">
    <citation type="submission" date="2019-02" db="EMBL/GenBank/DDBJ databases">
        <title>Deep-cultivation of Planctomycetes and their phenomic and genomic characterization uncovers novel biology.</title>
        <authorList>
            <person name="Wiegand S."/>
            <person name="Jogler M."/>
            <person name="Boedeker C."/>
            <person name="Pinto D."/>
            <person name="Vollmers J."/>
            <person name="Rivas-Marin E."/>
            <person name="Kohn T."/>
            <person name="Peeters S.H."/>
            <person name="Heuer A."/>
            <person name="Rast P."/>
            <person name="Oberbeckmann S."/>
            <person name="Bunk B."/>
            <person name="Jeske O."/>
            <person name="Meyerdierks A."/>
            <person name="Storesund J.E."/>
            <person name="Kallscheuer N."/>
            <person name="Luecker S."/>
            <person name="Lage O.M."/>
            <person name="Pohl T."/>
            <person name="Merkel B.J."/>
            <person name="Hornburger P."/>
            <person name="Mueller R.-W."/>
            <person name="Bruemmer F."/>
            <person name="Labrenz M."/>
            <person name="Spormann A.M."/>
            <person name="Op den Camp H."/>
            <person name="Overmann J."/>
            <person name="Amann R."/>
            <person name="Jetten M.S.M."/>
            <person name="Mascher T."/>
            <person name="Medema M.H."/>
            <person name="Devos D.P."/>
            <person name="Kaster A.-K."/>
            <person name="Ovreas L."/>
            <person name="Rohde M."/>
            <person name="Galperin M.Y."/>
            <person name="Jogler C."/>
        </authorList>
    </citation>
    <scope>NUCLEOTIDE SEQUENCE [LARGE SCALE GENOMIC DNA]</scope>
    <source>
        <strain evidence="2 3">Pan181</strain>
    </source>
</reference>
<dbReference type="Proteomes" id="UP000315750">
    <property type="component" value="Chromosome"/>
</dbReference>
<evidence type="ECO:0000256" key="1">
    <source>
        <dbReference type="SAM" id="MobiDB-lite"/>
    </source>
</evidence>
<evidence type="ECO:0000313" key="3">
    <source>
        <dbReference type="Proteomes" id="UP000315750"/>
    </source>
</evidence>
<sequence length="114" mass="12781">MSVLNLNQDFDLEFESIDEAIEAVVTEVDAGAMLAMLTALEAEPDHVVEEVMDDDAVGLEDPWTHRELLANSSRWPSSDSRHTMTRTDPTLHDSRNERSLPPKTICNQLQHLAP</sequence>
<keyword evidence="3" id="KW-1185">Reference proteome</keyword>
<dbReference type="RefSeq" id="WP_145245867.1">
    <property type="nucleotide sequence ID" value="NZ_CP036278.1"/>
</dbReference>
<feature type="region of interest" description="Disordered" evidence="1">
    <location>
        <begin position="70"/>
        <end position="114"/>
    </location>
</feature>
<protein>
    <submittedName>
        <fullName evidence="2">Uncharacterized protein</fullName>
    </submittedName>
</protein>